<comment type="caution">
    <text evidence="1">The sequence shown here is derived from an EMBL/GenBank/DDBJ whole genome shotgun (WGS) entry which is preliminary data.</text>
</comment>
<proteinExistence type="predicted"/>
<dbReference type="RefSeq" id="WP_117532433.1">
    <property type="nucleotide sequence ID" value="NZ_QUSM01000004.1"/>
</dbReference>
<reference evidence="1 2" key="1">
    <citation type="submission" date="2018-08" db="EMBL/GenBank/DDBJ databases">
        <title>A genome reference for cultivated species of the human gut microbiota.</title>
        <authorList>
            <person name="Zou Y."/>
            <person name="Xue W."/>
            <person name="Luo G."/>
        </authorList>
    </citation>
    <scope>NUCLEOTIDE SEQUENCE [LARGE SCALE GENOMIC DNA]</scope>
    <source>
        <strain evidence="1 2">AM25-6</strain>
    </source>
</reference>
<protein>
    <submittedName>
        <fullName evidence="1">Uncharacterized protein</fullName>
    </submittedName>
</protein>
<name>A0A3E3DXK8_9FIRM</name>
<sequence length="170" mass="18585">MSIEKINLDTLSIVESLDTQPTVTGKELQKKFDEGTKTLAGYINSNLIPVVNDNNNNISDLLTNTAKNSNNIKSLNDSVSSINTNISNLIKTKMFKTKVKADSHGHATGQFAIAMTGYECIGAIAFDVMGTNATNTFFYRMTKNGSWAIGNCEPKTTDVEISIIYLYVKS</sequence>
<evidence type="ECO:0000313" key="2">
    <source>
        <dbReference type="Proteomes" id="UP000261212"/>
    </source>
</evidence>
<dbReference type="AlphaFoldDB" id="A0A3E3DXK8"/>
<accession>A0A3E3DXK8</accession>
<dbReference type="Proteomes" id="UP000261212">
    <property type="component" value="Unassembled WGS sequence"/>
</dbReference>
<evidence type="ECO:0000313" key="1">
    <source>
        <dbReference type="EMBL" id="RGD73816.1"/>
    </source>
</evidence>
<organism evidence="1 2">
    <name type="scientific">Anaerofustis stercorihominis</name>
    <dbReference type="NCBI Taxonomy" id="214853"/>
    <lineage>
        <taxon>Bacteria</taxon>
        <taxon>Bacillati</taxon>
        <taxon>Bacillota</taxon>
        <taxon>Clostridia</taxon>
        <taxon>Eubacteriales</taxon>
        <taxon>Eubacteriaceae</taxon>
        <taxon>Anaerofustis</taxon>
    </lineage>
</organism>
<dbReference type="EMBL" id="QUSM01000004">
    <property type="protein sequence ID" value="RGD73816.1"/>
    <property type="molecule type" value="Genomic_DNA"/>
</dbReference>
<gene>
    <name evidence="1" type="ORF">DW687_08550</name>
</gene>